<organism evidence="3 4">
    <name type="scientific">Cirrhinus mrigala</name>
    <name type="common">Mrigala</name>
    <dbReference type="NCBI Taxonomy" id="683832"/>
    <lineage>
        <taxon>Eukaryota</taxon>
        <taxon>Metazoa</taxon>
        <taxon>Chordata</taxon>
        <taxon>Craniata</taxon>
        <taxon>Vertebrata</taxon>
        <taxon>Euteleostomi</taxon>
        <taxon>Actinopterygii</taxon>
        <taxon>Neopterygii</taxon>
        <taxon>Teleostei</taxon>
        <taxon>Ostariophysi</taxon>
        <taxon>Cypriniformes</taxon>
        <taxon>Cyprinidae</taxon>
        <taxon>Labeoninae</taxon>
        <taxon>Labeonini</taxon>
        <taxon>Cirrhinus</taxon>
    </lineage>
</organism>
<protein>
    <recommendedName>
        <fullName evidence="5">Secreted protein</fullName>
    </recommendedName>
</protein>
<evidence type="ECO:0000313" key="4">
    <source>
        <dbReference type="Proteomes" id="UP001529510"/>
    </source>
</evidence>
<feature type="compositionally biased region" description="Basic and acidic residues" evidence="1">
    <location>
        <begin position="70"/>
        <end position="83"/>
    </location>
</feature>
<name>A0ABD0NG09_CIRMR</name>
<sequence length="83" mass="9402">MRLNLILALSLLACLTFSLAKDQRRPLARGRRRGVGPKRARKQTSNTELRQGRTAESNRQDGSIFIDSYKNTKEPKPDYEVAA</sequence>
<evidence type="ECO:0008006" key="5">
    <source>
        <dbReference type="Google" id="ProtNLM"/>
    </source>
</evidence>
<feature type="compositionally biased region" description="Basic residues" evidence="1">
    <location>
        <begin position="26"/>
        <end position="42"/>
    </location>
</feature>
<proteinExistence type="predicted"/>
<accession>A0ABD0NG09</accession>
<dbReference type="AlphaFoldDB" id="A0ABD0NG09"/>
<keyword evidence="4" id="KW-1185">Reference proteome</keyword>
<gene>
    <name evidence="3" type="ORF">M9458_044403</name>
</gene>
<reference evidence="3 4" key="1">
    <citation type="submission" date="2024-05" db="EMBL/GenBank/DDBJ databases">
        <title>Genome sequencing and assembly of Indian major carp, Cirrhinus mrigala (Hamilton, 1822).</title>
        <authorList>
            <person name="Mohindra V."/>
            <person name="Chowdhury L.M."/>
            <person name="Lal K."/>
            <person name="Jena J.K."/>
        </authorList>
    </citation>
    <scope>NUCLEOTIDE SEQUENCE [LARGE SCALE GENOMIC DNA]</scope>
    <source>
        <strain evidence="3">CM1030</strain>
        <tissue evidence="3">Blood</tissue>
    </source>
</reference>
<evidence type="ECO:0000313" key="3">
    <source>
        <dbReference type="EMBL" id="KAL0160678.1"/>
    </source>
</evidence>
<evidence type="ECO:0000256" key="2">
    <source>
        <dbReference type="SAM" id="SignalP"/>
    </source>
</evidence>
<feature type="signal peptide" evidence="2">
    <location>
        <begin position="1"/>
        <end position="20"/>
    </location>
</feature>
<feature type="chain" id="PRO_5044884262" description="Secreted protein" evidence="2">
    <location>
        <begin position="21"/>
        <end position="83"/>
    </location>
</feature>
<feature type="region of interest" description="Disordered" evidence="1">
    <location>
        <begin position="24"/>
        <end position="83"/>
    </location>
</feature>
<dbReference type="EMBL" id="JAMKFB020000022">
    <property type="protein sequence ID" value="KAL0160678.1"/>
    <property type="molecule type" value="Genomic_DNA"/>
</dbReference>
<feature type="compositionally biased region" description="Basic and acidic residues" evidence="1">
    <location>
        <begin position="50"/>
        <end position="59"/>
    </location>
</feature>
<feature type="non-terminal residue" evidence="3">
    <location>
        <position position="83"/>
    </location>
</feature>
<dbReference type="Proteomes" id="UP001529510">
    <property type="component" value="Unassembled WGS sequence"/>
</dbReference>
<keyword evidence="2" id="KW-0732">Signal</keyword>
<evidence type="ECO:0000256" key="1">
    <source>
        <dbReference type="SAM" id="MobiDB-lite"/>
    </source>
</evidence>
<comment type="caution">
    <text evidence="3">The sequence shown here is derived from an EMBL/GenBank/DDBJ whole genome shotgun (WGS) entry which is preliminary data.</text>
</comment>